<feature type="transmembrane region" description="Helical" evidence="6">
    <location>
        <begin position="115"/>
        <end position="137"/>
    </location>
</feature>
<keyword evidence="5 6" id="KW-0472">Membrane</keyword>
<accession>S3CCZ2</accession>
<evidence type="ECO:0000256" key="3">
    <source>
        <dbReference type="ARBA" id="ARBA00022692"/>
    </source>
</evidence>
<keyword evidence="2" id="KW-1003">Cell membrane</keyword>
<organism evidence="7 8">
    <name type="scientific">Sutterella wadsworthensis HGA0223</name>
    <dbReference type="NCBI Taxonomy" id="1203554"/>
    <lineage>
        <taxon>Bacteria</taxon>
        <taxon>Pseudomonadati</taxon>
        <taxon>Pseudomonadota</taxon>
        <taxon>Betaproteobacteria</taxon>
        <taxon>Burkholderiales</taxon>
        <taxon>Sutterellaceae</taxon>
        <taxon>Sutterella</taxon>
    </lineage>
</organism>
<sequence>MPRRKMSVTQLTLLTSLSMMGAGIIMLPAKFAEIGAISMLSWIVTALASGAVAYVFAQCGMLSKRMGGLGCFAEYAFGEPGAFLVNYSYAISLVFGNIAISLAAVSYGLSWFHLPFSSVFACIGCVLLLWIASLLTFRSPYITGRITGIFVWALLLPLITLVIVGGFWFDPALYAANWNPHQIPTVDAVSSGISMTFWAFLGLESACANAESVENPEKNVPKAVICATLLTAFIYIATTNLTAGLVPNVALLQSDAPFAVVYASLFGGTSGAVVSFLLWLGCAGSLVSWQFTMARVFASSAHAGFFPPIFGQMNKHDAAVKGLVILTGVQSLLCLPILSPSTFTIYEQITDLAVFITLFAFVLCMSGSFALAKAECTSLERRETINSVAIVAIAMLLGSLYCLNFGTMKIGTVLLCLGWVYYGMLKGLPLSNQ</sequence>
<feature type="transmembrane region" description="Helical" evidence="6">
    <location>
        <begin position="258"/>
        <end position="280"/>
    </location>
</feature>
<feature type="transmembrane region" description="Helical" evidence="6">
    <location>
        <begin position="384"/>
        <end position="401"/>
    </location>
</feature>
<dbReference type="Gene3D" id="1.20.1740.10">
    <property type="entry name" value="Amino acid/polyamine transporter I"/>
    <property type="match status" value="1"/>
</dbReference>
<evidence type="ECO:0000313" key="7">
    <source>
        <dbReference type="EMBL" id="EPD98424.1"/>
    </source>
</evidence>
<dbReference type="GO" id="GO:0005886">
    <property type="term" value="C:plasma membrane"/>
    <property type="evidence" value="ECO:0007669"/>
    <property type="project" value="UniProtKB-SubCell"/>
</dbReference>
<feature type="transmembrane region" description="Helical" evidence="6">
    <location>
        <begin position="87"/>
        <end position="109"/>
    </location>
</feature>
<keyword evidence="4 6" id="KW-1133">Transmembrane helix</keyword>
<keyword evidence="8" id="KW-1185">Reference proteome</keyword>
<feature type="transmembrane region" description="Helical" evidence="6">
    <location>
        <begin position="149"/>
        <end position="169"/>
    </location>
</feature>
<evidence type="ECO:0000256" key="5">
    <source>
        <dbReference type="ARBA" id="ARBA00023136"/>
    </source>
</evidence>
<feature type="transmembrane region" description="Helical" evidence="6">
    <location>
        <begin position="36"/>
        <end position="57"/>
    </location>
</feature>
<reference evidence="7 8" key="1">
    <citation type="submission" date="2013-04" db="EMBL/GenBank/DDBJ databases">
        <title>The Genome Sequence of Sutterella wadsworthensis HGA0223.</title>
        <authorList>
            <consortium name="The Broad Institute Genomics Platform"/>
            <person name="Earl A."/>
            <person name="Ward D."/>
            <person name="Feldgarden M."/>
            <person name="Gevers D."/>
            <person name="Schmidt T.M."/>
            <person name="Dover J."/>
            <person name="Dai D."/>
            <person name="Walker B."/>
            <person name="Young S."/>
            <person name="Zeng Q."/>
            <person name="Gargeya S."/>
            <person name="Fitzgerald M."/>
            <person name="Haas B."/>
            <person name="Abouelleil A."/>
            <person name="Allen A.W."/>
            <person name="Alvarado L."/>
            <person name="Arachchi H.M."/>
            <person name="Berlin A.M."/>
            <person name="Chapman S.B."/>
            <person name="Gainer-Dewar J."/>
            <person name="Goldberg J."/>
            <person name="Griggs A."/>
            <person name="Gujja S."/>
            <person name="Hansen M."/>
            <person name="Howarth C."/>
            <person name="Imamovic A."/>
            <person name="Ireland A."/>
            <person name="Larimer J."/>
            <person name="McCowan C."/>
            <person name="Murphy C."/>
            <person name="Pearson M."/>
            <person name="Poon T.W."/>
            <person name="Priest M."/>
            <person name="Roberts A."/>
            <person name="Saif S."/>
            <person name="Shea T."/>
            <person name="Sisk P."/>
            <person name="Sykes S."/>
            <person name="Wortman J."/>
            <person name="Nusbaum C."/>
            <person name="Birren B."/>
        </authorList>
    </citation>
    <scope>NUCLEOTIDE SEQUENCE [LARGE SCALE GENOMIC DNA]</scope>
    <source>
        <strain evidence="7 8">HGA0223</strain>
    </source>
</reference>
<evidence type="ECO:0000256" key="6">
    <source>
        <dbReference type="SAM" id="Phobius"/>
    </source>
</evidence>
<name>S3CCZ2_9BURK</name>
<dbReference type="PANTHER" id="PTHR42770:SF6">
    <property type="entry name" value="PUTRESCINE TRANSPORTER POTE"/>
    <property type="match status" value="1"/>
</dbReference>
<dbReference type="InterPro" id="IPR002293">
    <property type="entry name" value="AA/rel_permease1"/>
</dbReference>
<feature type="transmembrane region" description="Helical" evidence="6">
    <location>
        <begin position="323"/>
        <end position="346"/>
    </location>
</feature>
<evidence type="ECO:0000256" key="2">
    <source>
        <dbReference type="ARBA" id="ARBA00022475"/>
    </source>
</evidence>
<evidence type="ECO:0000313" key="8">
    <source>
        <dbReference type="Proteomes" id="UP000014400"/>
    </source>
</evidence>
<dbReference type="Proteomes" id="UP000014400">
    <property type="component" value="Unassembled WGS sequence"/>
</dbReference>
<keyword evidence="3 6" id="KW-0812">Transmembrane</keyword>
<evidence type="ECO:0008006" key="9">
    <source>
        <dbReference type="Google" id="ProtNLM"/>
    </source>
</evidence>
<dbReference type="Pfam" id="PF13520">
    <property type="entry name" value="AA_permease_2"/>
    <property type="match status" value="1"/>
</dbReference>
<dbReference type="InterPro" id="IPR050367">
    <property type="entry name" value="APC_superfamily"/>
</dbReference>
<dbReference type="AlphaFoldDB" id="S3CCZ2"/>
<comment type="caution">
    <text evidence="7">The sequence shown here is derived from an EMBL/GenBank/DDBJ whole genome shotgun (WGS) entry which is preliminary data.</text>
</comment>
<proteinExistence type="predicted"/>
<feature type="transmembrane region" description="Helical" evidence="6">
    <location>
        <begin position="407"/>
        <end position="425"/>
    </location>
</feature>
<comment type="subcellular location">
    <subcellularLocation>
        <location evidence="1">Cell membrane</location>
        <topology evidence="1">Multi-pass membrane protein</topology>
    </subcellularLocation>
</comment>
<protein>
    <recommendedName>
        <fullName evidence="9">Putrescine transporter</fullName>
    </recommendedName>
</protein>
<dbReference type="EMBL" id="ATCF01000024">
    <property type="protein sequence ID" value="EPD98424.1"/>
    <property type="molecule type" value="Genomic_DNA"/>
</dbReference>
<dbReference type="GO" id="GO:0022857">
    <property type="term" value="F:transmembrane transporter activity"/>
    <property type="evidence" value="ECO:0007669"/>
    <property type="project" value="InterPro"/>
</dbReference>
<dbReference type="STRING" id="1203554.HMPREF1476_01715"/>
<evidence type="ECO:0000256" key="4">
    <source>
        <dbReference type="ARBA" id="ARBA00022989"/>
    </source>
</evidence>
<dbReference type="HOGENOM" id="CLU_007946_1_0_4"/>
<feature type="transmembrane region" description="Helical" evidence="6">
    <location>
        <begin position="352"/>
        <end position="372"/>
    </location>
</feature>
<feature type="transmembrane region" description="Helical" evidence="6">
    <location>
        <begin position="189"/>
        <end position="208"/>
    </location>
</feature>
<dbReference type="PATRIC" id="fig|1203554.3.peg.1798"/>
<dbReference type="PIRSF" id="PIRSF006060">
    <property type="entry name" value="AA_transporter"/>
    <property type="match status" value="1"/>
</dbReference>
<evidence type="ECO:0000256" key="1">
    <source>
        <dbReference type="ARBA" id="ARBA00004651"/>
    </source>
</evidence>
<dbReference type="PANTHER" id="PTHR42770">
    <property type="entry name" value="AMINO ACID TRANSPORTER-RELATED"/>
    <property type="match status" value="1"/>
</dbReference>
<feature type="transmembrane region" description="Helical" evidence="6">
    <location>
        <begin position="220"/>
        <end position="238"/>
    </location>
</feature>
<gene>
    <name evidence="7" type="ORF">HMPREF1476_01715</name>
</gene>
<dbReference type="NCBIfam" id="NF007938">
    <property type="entry name" value="PRK10655.1"/>
    <property type="match status" value="1"/>
</dbReference>
<dbReference type="eggNOG" id="COG0531">
    <property type="taxonomic scope" value="Bacteria"/>
</dbReference>